<proteinExistence type="predicted"/>
<sequence length="103" mass="11348">MWGVFSAVEYVATSDRALNADYSTGVRKNQRKWSGTATAFRFAADECTRAKTAPPQTPLRDSRCSRHVLLSPGGRALLCPQAHLFFTPSTIGRAYVLAEEEVL</sequence>
<evidence type="ECO:0000313" key="2">
    <source>
        <dbReference type="Proteomes" id="UP001168821"/>
    </source>
</evidence>
<keyword evidence="2" id="KW-1185">Reference proteome</keyword>
<gene>
    <name evidence="1" type="ORF">Zmor_013222</name>
</gene>
<protein>
    <submittedName>
        <fullName evidence="1">Uncharacterized protein</fullName>
    </submittedName>
</protein>
<dbReference type="EMBL" id="JALNTZ010000004">
    <property type="protein sequence ID" value="KAJ3654007.1"/>
    <property type="molecule type" value="Genomic_DNA"/>
</dbReference>
<organism evidence="1 2">
    <name type="scientific">Zophobas morio</name>
    <dbReference type="NCBI Taxonomy" id="2755281"/>
    <lineage>
        <taxon>Eukaryota</taxon>
        <taxon>Metazoa</taxon>
        <taxon>Ecdysozoa</taxon>
        <taxon>Arthropoda</taxon>
        <taxon>Hexapoda</taxon>
        <taxon>Insecta</taxon>
        <taxon>Pterygota</taxon>
        <taxon>Neoptera</taxon>
        <taxon>Endopterygota</taxon>
        <taxon>Coleoptera</taxon>
        <taxon>Polyphaga</taxon>
        <taxon>Cucujiformia</taxon>
        <taxon>Tenebrionidae</taxon>
        <taxon>Zophobas</taxon>
    </lineage>
</organism>
<accession>A0AA38MEZ8</accession>
<dbReference type="AlphaFoldDB" id="A0AA38MEZ8"/>
<evidence type="ECO:0000313" key="1">
    <source>
        <dbReference type="EMBL" id="KAJ3654007.1"/>
    </source>
</evidence>
<name>A0AA38MEZ8_9CUCU</name>
<comment type="caution">
    <text evidence="1">The sequence shown here is derived from an EMBL/GenBank/DDBJ whole genome shotgun (WGS) entry which is preliminary data.</text>
</comment>
<dbReference type="Proteomes" id="UP001168821">
    <property type="component" value="Unassembled WGS sequence"/>
</dbReference>
<reference evidence="1" key="1">
    <citation type="journal article" date="2023" name="G3 (Bethesda)">
        <title>Whole genome assemblies of Zophobas morio and Tenebrio molitor.</title>
        <authorList>
            <person name="Kaur S."/>
            <person name="Stinson S.A."/>
            <person name="diCenzo G.C."/>
        </authorList>
    </citation>
    <scope>NUCLEOTIDE SEQUENCE</scope>
    <source>
        <strain evidence="1">QUZm001</strain>
    </source>
</reference>